<evidence type="ECO:0000313" key="2">
    <source>
        <dbReference type="EMBL" id="JAD14497.1"/>
    </source>
</evidence>
<dbReference type="EMBL" id="GBRH01283398">
    <property type="protein sequence ID" value="JAD14497.1"/>
    <property type="molecule type" value="Transcribed_RNA"/>
</dbReference>
<reference evidence="2" key="2">
    <citation type="journal article" date="2015" name="Data Brief">
        <title>Shoot transcriptome of the giant reed, Arundo donax.</title>
        <authorList>
            <person name="Barrero R.A."/>
            <person name="Guerrero F.D."/>
            <person name="Moolhuijzen P."/>
            <person name="Goolsby J.A."/>
            <person name="Tidwell J."/>
            <person name="Bellgard S.E."/>
            <person name="Bellgard M.I."/>
        </authorList>
    </citation>
    <scope>NUCLEOTIDE SEQUENCE</scope>
    <source>
        <tissue evidence="2">Shoot tissue taken approximately 20 cm above the soil surface</tissue>
    </source>
</reference>
<feature type="region of interest" description="Disordered" evidence="1">
    <location>
        <begin position="40"/>
        <end position="62"/>
    </location>
</feature>
<accession>A0A0A8XRZ9</accession>
<proteinExistence type="predicted"/>
<name>A0A0A8XRZ9_ARUDO</name>
<organism evidence="2">
    <name type="scientific">Arundo donax</name>
    <name type="common">Giant reed</name>
    <name type="synonym">Donax arundinaceus</name>
    <dbReference type="NCBI Taxonomy" id="35708"/>
    <lineage>
        <taxon>Eukaryota</taxon>
        <taxon>Viridiplantae</taxon>
        <taxon>Streptophyta</taxon>
        <taxon>Embryophyta</taxon>
        <taxon>Tracheophyta</taxon>
        <taxon>Spermatophyta</taxon>
        <taxon>Magnoliopsida</taxon>
        <taxon>Liliopsida</taxon>
        <taxon>Poales</taxon>
        <taxon>Poaceae</taxon>
        <taxon>PACMAD clade</taxon>
        <taxon>Arundinoideae</taxon>
        <taxon>Arundineae</taxon>
        <taxon>Arundo</taxon>
    </lineage>
</organism>
<sequence length="164" mass="18003">MEGMALPPIPWPCRSDASLLVECRTCWCHPVPRCAPLPASSPAPPVAPDVLRSRRSSSGPWGSSWVAAATSLWVSWVREWHGEADEVDFAMNLGPLHPLPQAPSLPCCRHLLSLEDNCFNWVERSEGQETVTRCHVGLEREKGDLPIALSIDGVASCRVQTREA</sequence>
<dbReference type="AlphaFoldDB" id="A0A0A8XRZ9"/>
<protein>
    <submittedName>
        <fullName evidence="2">Uncharacterized protein</fullName>
    </submittedName>
</protein>
<reference evidence="2" key="1">
    <citation type="submission" date="2014-09" db="EMBL/GenBank/DDBJ databases">
        <authorList>
            <person name="Magalhaes I.L.F."/>
            <person name="Oliveira U."/>
            <person name="Santos F.R."/>
            <person name="Vidigal T.H.D.A."/>
            <person name="Brescovit A.D."/>
            <person name="Santos A.J."/>
        </authorList>
    </citation>
    <scope>NUCLEOTIDE SEQUENCE</scope>
    <source>
        <tissue evidence="2">Shoot tissue taken approximately 20 cm above the soil surface</tissue>
    </source>
</reference>
<evidence type="ECO:0000256" key="1">
    <source>
        <dbReference type="SAM" id="MobiDB-lite"/>
    </source>
</evidence>